<dbReference type="NCBIfam" id="NF007640">
    <property type="entry name" value="PRK10307.1"/>
    <property type="match status" value="1"/>
</dbReference>
<evidence type="ECO:0000259" key="2">
    <source>
        <dbReference type="Pfam" id="PF13579"/>
    </source>
</evidence>
<reference evidence="4" key="1">
    <citation type="submission" date="2016-05" db="EMBL/GenBank/DDBJ databases">
        <title>Polynucleobacter sp. QLW-P1FAT50C-4 genome.</title>
        <authorList>
            <person name="Hahn M.W."/>
        </authorList>
    </citation>
    <scope>NUCLEOTIDE SEQUENCE [LARGE SCALE GENOMIC DNA]</scope>
    <source>
        <strain evidence="4">QLW-P1FAT50C-4</strain>
    </source>
</reference>
<dbReference type="OrthoDB" id="9787293at2"/>
<gene>
    <name evidence="3" type="ORF">A8O14_06060</name>
</gene>
<dbReference type="GO" id="GO:0016758">
    <property type="term" value="F:hexosyltransferase activity"/>
    <property type="evidence" value="ECO:0007669"/>
    <property type="project" value="TreeGrafter"/>
</dbReference>
<dbReference type="Pfam" id="PF00534">
    <property type="entry name" value="Glycos_transf_1"/>
    <property type="match status" value="1"/>
</dbReference>
<dbReference type="EMBL" id="CP015922">
    <property type="protein sequence ID" value="ANI99680.1"/>
    <property type="molecule type" value="Genomic_DNA"/>
</dbReference>
<dbReference type="SUPFAM" id="SSF53756">
    <property type="entry name" value="UDP-Glycosyltransferase/glycogen phosphorylase"/>
    <property type="match status" value="1"/>
</dbReference>
<dbReference type="PANTHER" id="PTHR45947:SF3">
    <property type="entry name" value="SULFOQUINOVOSYL TRANSFERASE SQD2"/>
    <property type="match status" value="1"/>
</dbReference>
<protein>
    <submittedName>
        <fullName evidence="3">Glycosyl transferase</fullName>
    </submittedName>
</protein>
<proteinExistence type="predicted"/>
<keyword evidence="4" id="KW-1185">Reference proteome</keyword>
<dbReference type="InterPro" id="IPR050194">
    <property type="entry name" value="Glycosyltransferase_grp1"/>
</dbReference>
<feature type="domain" description="Glycosyl transferase family 1" evidence="1">
    <location>
        <begin position="219"/>
        <end position="387"/>
    </location>
</feature>
<dbReference type="InterPro" id="IPR028098">
    <property type="entry name" value="Glyco_trans_4-like_N"/>
</dbReference>
<dbReference type="Proteomes" id="UP000078463">
    <property type="component" value="Chromosome"/>
</dbReference>
<dbReference type="STRING" id="1743168.A8O14_06060"/>
<name>A0A191UFK0_9BURK</name>
<dbReference type="AlphaFoldDB" id="A0A191UFK0"/>
<accession>A0A191UFK0</accession>
<sequence>MKILIYGLNFSPELTGIGKYTGEMARWLAEQGHEIVVVTAPPYYPDWKVWPNFSKLTYHKEVEKSLTVWRCPLYVPKNPSAINRLLHLASFAFSSLPIVLSQIFWRPKLLILVVPTLFCAIQAILTARLSGAKSILHIQDYEVDALFGLELLHPGLVKRTALALESFFLKNFNYVSSISTAMLNRAISKGVCPDKLLLLPNWSELDRFSCVKFSADILNSLGVKEGCRVLLYSGNIGEKQGLELVLLTAQQFEHRKDVIFLIVGEGATKDRLMEMAKSLHLSNVIFAPLQSYENLPTLLACADVHLVIQKHAAADAVLPSKLTNIFAVGGNAIITAKADTSLGMLCAEIPGIATLIDPESVQALVEGINQALECSRPNLIASQYAKKNLDKNVILQTFFDELHRFKGLK</sequence>
<organism evidence="3 4">
    <name type="scientific">Polynucleobacter wuianus</name>
    <dbReference type="NCBI Taxonomy" id="1743168"/>
    <lineage>
        <taxon>Bacteria</taxon>
        <taxon>Pseudomonadati</taxon>
        <taxon>Pseudomonadota</taxon>
        <taxon>Betaproteobacteria</taxon>
        <taxon>Burkholderiales</taxon>
        <taxon>Burkholderiaceae</taxon>
        <taxon>Polynucleobacter</taxon>
    </lineage>
</organism>
<dbReference type="InterPro" id="IPR001296">
    <property type="entry name" value="Glyco_trans_1"/>
</dbReference>
<evidence type="ECO:0000259" key="1">
    <source>
        <dbReference type="Pfam" id="PF00534"/>
    </source>
</evidence>
<dbReference type="CDD" id="cd03794">
    <property type="entry name" value="GT4_WbuB-like"/>
    <property type="match status" value="1"/>
</dbReference>
<dbReference type="Pfam" id="PF13579">
    <property type="entry name" value="Glyco_trans_4_4"/>
    <property type="match status" value="1"/>
</dbReference>
<evidence type="ECO:0000313" key="3">
    <source>
        <dbReference type="EMBL" id="ANI99680.1"/>
    </source>
</evidence>
<dbReference type="KEGG" id="pwu:A8O14_06060"/>
<dbReference type="PANTHER" id="PTHR45947">
    <property type="entry name" value="SULFOQUINOVOSYL TRANSFERASE SQD2"/>
    <property type="match status" value="1"/>
</dbReference>
<dbReference type="RefSeq" id="WP_068948691.1">
    <property type="nucleotide sequence ID" value="NZ_CP015922.1"/>
</dbReference>
<feature type="domain" description="Glycosyltransferase subfamily 4-like N-terminal" evidence="2">
    <location>
        <begin position="15"/>
        <end position="202"/>
    </location>
</feature>
<evidence type="ECO:0000313" key="4">
    <source>
        <dbReference type="Proteomes" id="UP000078463"/>
    </source>
</evidence>
<dbReference type="Gene3D" id="3.40.50.2000">
    <property type="entry name" value="Glycogen Phosphorylase B"/>
    <property type="match status" value="2"/>
</dbReference>
<keyword evidence="3" id="KW-0808">Transferase</keyword>